<dbReference type="GO" id="GO:0005739">
    <property type="term" value="C:mitochondrion"/>
    <property type="evidence" value="ECO:0007669"/>
    <property type="project" value="TreeGrafter"/>
</dbReference>
<gene>
    <name evidence="3" type="ORF">DMC30DRAFT_445069</name>
</gene>
<feature type="compositionally biased region" description="Low complexity" evidence="1">
    <location>
        <begin position="227"/>
        <end position="239"/>
    </location>
</feature>
<sequence length="312" mass="32949">MTRPTPLLRVRPPLLRLSPSGKWLPSSTPLNLDRHPRRAPPPPPPAPPPPPRFDTLASDATAAPSLQAVPNPRQDPGGARSAQPLASASASTSSPAPSGARGALISQPTRVLGVDLPLKPSPPEPDGARAQCPHKSDSPPPLPPYDDKKKECCMSGCATCVYDLYLEDLEHFHSAATTARGAVLERVRGAADDGRHPALALALGGAPPGWRDDVLGPWEDARREVAAGARAEGGAYPEAPAEREEREREARVRAERELKRARDQLDPSMRAFLEMEARMKAKQRSRDSTASASPASTPAPGSASLSSAPPGG</sequence>
<dbReference type="PANTHER" id="PTHR21193">
    <property type="entry name" value="OXIDOREDUCTASE-LIKE DOMAIN-CONTAINING PROTEIN 1"/>
    <property type="match status" value="1"/>
</dbReference>
<dbReference type="Proteomes" id="UP000311382">
    <property type="component" value="Unassembled WGS sequence"/>
</dbReference>
<dbReference type="STRING" id="5288.A0A5C5G0J4"/>
<comment type="caution">
    <text evidence="3">The sequence shown here is derived from an EMBL/GenBank/DDBJ whole genome shotgun (WGS) entry which is preliminary data.</text>
</comment>
<feature type="region of interest" description="Disordered" evidence="1">
    <location>
        <begin position="227"/>
        <end position="312"/>
    </location>
</feature>
<proteinExistence type="predicted"/>
<organism evidence="3 4">
    <name type="scientific">Rhodotorula diobovata</name>
    <dbReference type="NCBI Taxonomy" id="5288"/>
    <lineage>
        <taxon>Eukaryota</taxon>
        <taxon>Fungi</taxon>
        <taxon>Dikarya</taxon>
        <taxon>Basidiomycota</taxon>
        <taxon>Pucciniomycotina</taxon>
        <taxon>Microbotryomycetes</taxon>
        <taxon>Sporidiobolales</taxon>
        <taxon>Sporidiobolaceae</taxon>
        <taxon>Rhodotorula</taxon>
    </lineage>
</organism>
<feature type="compositionally biased region" description="Low complexity" evidence="1">
    <location>
        <begin position="288"/>
        <end position="312"/>
    </location>
</feature>
<feature type="compositionally biased region" description="Low complexity" evidence="1">
    <location>
        <begin position="79"/>
        <end position="104"/>
    </location>
</feature>
<feature type="compositionally biased region" description="Basic and acidic residues" evidence="1">
    <location>
        <begin position="273"/>
        <end position="287"/>
    </location>
</feature>
<dbReference type="InterPro" id="IPR019180">
    <property type="entry name" value="Oxidoreductase-like_N"/>
</dbReference>
<reference evidence="3 4" key="1">
    <citation type="submission" date="2019-03" db="EMBL/GenBank/DDBJ databases">
        <title>Rhodosporidium diobovatum UCD-FST 08-225 genome sequencing, assembly, and annotation.</title>
        <authorList>
            <person name="Fakankun I.U."/>
            <person name="Fristensky B."/>
            <person name="Levin D.B."/>
        </authorList>
    </citation>
    <scope>NUCLEOTIDE SEQUENCE [LARGE SCALE GENOMIC DNA]</scope>
    <source>
        <strain evidence="3 4">UCD-FST 08-225</strain>
    </source>
</reference>
<evidence type="ECO:0000313" key="3">
    <source>
        <dbReference type="EMBL" id="TNY22608.1"/>
    </source>
</evidence>
<feature type="domain" description="Oxidoreductase-like" evidence="2">
    <location>
        <begin position="140"/>
        <end position="180"/>
    </location>
</feature>
<protein>
    <recommendedName>
        <fullName evidence="2">Oxidoreductase-like domain-containing protein</fullName>
    </recommendedName>
</protein>
<dbReference type="InterPro" id="IPR039251">
    <property type="entry name" value="OXLD1"/>
</dbReference>
<dbReference type="OrthoDB" id="10064411at2759"/>
<dbReference type="EMBL" id="SOZI01000022">
    <property type="protein sequence ID" value="TNY22608.1"/>
    <property type="molecule type" value="Genomic_DNA"/>
</dbReference>
<accession>A0A5C5G0J4</accession>
<evidence type="ECO:0000259" key="2">
    <source>
        <dbReference type="Pfam" id="PF09791"/>
    </source>
</evidence>
<dbReference type="AlphaFoldDB" id="A0A5C5G0J4"/>
<evidence type="ECO:0000313" key="4">
    <source>
        <dbReference type="Proteomes" id="UP000311382"/>
    </source>
</evidence>
<feature type="compositionally biased region" description="Low complexity" evidence="1">
    <location>
        <begin position="1"/>
        <end position="20"/>
    </location>
</feature>
<dbReference type="PANTHER" id="PTHR21193:SF3">
    <property type="entry name" value="OXIDOREDUCTASE-LIKE DOMAIN-CONTAINING PROTEIN 1"/>
    <property type="match status" value="1"/>
</dbReference>
<feature type="compositionally biased region" description="Pro residues" evidence="1">
    <location>
        <begin position="39"/>
        <end position="52"/>
    </location>
</feature>
<dbReference type="Pfam" id="PF09791">
    <property type="entry name" value="Oxidored-like"/>
    <property type="match status" value="1"/>
</dbReference>
<name>A0A5C5G0J4_9BASI</name>
<feature type="region of interest" description="Disordered" evidence="1">
    <location>
        <begin position="1"/>
        <end position="148"/>
    </location>
</feature>
<feature type="compositionally biased region" description="Basic and acidic residues" evidence="1">
    <location>
        <begin position="240"/>
        <end position="265"/>
    </location>
</feature>
<keyword evidence="4" id="KW-1185">Reference proteome</keyword>
<evidence type="ECO:0000256" key="1">
    <source>
        <dbReference type="SAM" id="MobiDB-lite"/>
    </source>
</evidence>